<keyword evidence="3" id="KW-1185">Reference proteome</keyword>
<accession>A0A7G7BJS5</accession>
<dbReference type="RefSeq" id="WP_185299096.1">
    <property type="nucleotide sequence ID" value="NZ_CP045702.1"/>
</dbReference>
<gene>
    <name evidence="2" type="ORF">F0344_13980</name>
</gene>
<feature type="compositionally biased region" description="Low complexity" evidence="1">
    <location>
        <begin position="174"/>
        <end position="184"/>
    </location>
</feature>
<proteinExistence type="predicted"/>
<protein>
    <submittedName>
        <fullName evidence="2">Helix-turn-helix domain-containing protein</fullName>
    </submittedName>
</protein>
<name>A0A7G7BJS5_9ACTN</name>
<feature type="compositionally biased region" description="Pro residues" evidence="1">
    <location>
        <begin position="144"/>
        <end position="156"/>
    </location>
</feature>
<dbReference type="AlphaFoldDB" id="A0A7G7BJS5"/>
<dbReference type="KEGG" id="sfiy:F0344_13980"/>
<feature type="region of interest" description="Disordered" evidence="1">
    <location>
        <begin position="1"/>
        <end position="22"/>
    </location>
</feature>
<evidence type="ECO:0000313" key="3">
    <source>
        <dbReference type="Proteomes" id="UP000515307"/>
    </source>
</evidence>
<evidence type="ECO:0000313" key="2">
    <source>
        <dbReference type="EMBL" id="QNE75590.1"/>
    </source>
</evidence>
<feature type="compositionally biased region" description="Pro residues" evidence="1">
    <location>
        <begin position="185"/>
        <end position="194"/>
    </location>
</feature>
<evidence type="ECO:0000256" key="1">
    <source>
        <dbReference type="SAM" id="MobiDB-lite"/>
    </source>
</evidence>
<organism evidence="2 3">
    <name type="scientific">Streptomyces finlayi</name>
    <dbReference type="NCBI Taxonomy" id="67296"/>
    <lineage>
        <taxon>Bacteria</taxon>
        <taxon>Bacillati</taxon>
        <taxon>Actinomycetota</taxon>
        <taxon>Actinomycetes</taxon>
        <taxon>Kitasatosporales</taxon>
        <taxon>Streptomycetaceae</taxon>
        <taxon>Streptomyces</taxon>
    </lineage>
</organism>
<feature type="region of interest" description="Disordered" evidence="1">
    <location>
        <begin position="123"/>
        <end position="196"/>
    </location>
</feature>
<dbReference type="EMBL" id="CP045702">
    <property type="protein sequence ID" value="QNE75590.1"/>
    <property type="molecule type" value="Genomic_DNA"/>
</dbReference>
<dbReference type="Proteomes" id="UP000515307">
    <property type="component" value="Chromosome"/>
</dbReference>
<sequence length="328" mass="34953">MDTPQVIAPPCAQPGSPGTQTDVTPTSGVLHVNVRHISGFTVIGNHLAQHRGLSLTAIGLAVHIQSLPAGAKVSIKVLTARFPESEARIAAALRELEATGYLHRSRVRLPDGRMVTRTVSYNQPGAIALAPQPLPRPRPRRSEPPAPLTVPPPAPPRDAAAPTTAPEPLPPAAPVYLPAPTAPRKQPPPLPHPHAPTEELHRAATALLADLRRSSPQLTLPETEIETLAPGVAAWLERDAHPDTIRHALTSDLPTPVKHPAKFVRSRITTLLPPPLPGTADLTPPRRKVIVIPLQNCDTCDRAFRATAPGHCRGCRVDAHQDPHTAAA</sequence>
<reference evidence="3" key="1">
    <citation type="submission" date="2019-10" db="EMBL/GenBank/DDBJ databases">
        <title>Antimicrobial potential of Antarctic Bacteria.</title>
        <authorList>
            <person name="Benaud N."/>
            <person name="Edwards R.J."/>
            <person name="Ferrari B.C."/>
        </authorList>
    </citation>
    <scope>NUCLEOTIDE SEQUENCE [LARGE SCALE GENOMIC DNA]</scope>
    <source>
        <strain evidence="3">NBSH44</strain>
    </source>
</reference>